<sequence>MGFQSCLGGTTLQTLKLAAIPSSSYSSSCSRLVFSLRPLSKSFTFQFLYRHNRSQTQRPPFPLLIRVLSASAVQATTPTKKSPDEKVVKPQWKAAIDFKWIRDNKDAVAVNIRNRNSNANLELVLELYEKMLSLQKEVERLRGERNVVANKMKGKLEPSERQKLIEEGKNLKEELLSLEEDLLKLTDDLQQEAQCIPNLTHPDVPIGGEDSSTIRKMVGSRREFSFPVKDHLQLGKELDLFDFDAASEVSGSKFYYLKNEAVMLEMALINWTLSQVMKSGFTPLTTPELVRSSVVEKCGFQPRGENTQVYSIEGSDQCLIGTAEIPVGGIHMDSILSESLLPLKYVAYSHCFRTEAGAAGAATRGLYRVHQFSKVEMFIICRPNESESYLEELIKIEEDLFSSMGLHYKTLDMASGDLGAPAYRKYDIEAWMPGLERFGEISSASNCTDYQSRRLGVRYRPSEPSGTTPKKGKSNLASPQFVHTLNATACAVPRMLVCLLENYQQEDGSVSIPEPLRPLMGGLEVIAPRFR</sequence>
<keyword evidence="4 9" id="KW-0067">ATP-binding</keyword>
<comment type="caution">
    <text evidence="12">The sequence shown here is derived from an EMBL/GenBank/DDBJ whole genome shotgun (WGS) entry which is preliminary data.</text>
</comment>
<evidence type="ECO:0000313" key="13">
    <source>
        <dbReference type="Proteomes" id="UP000237105"/>
    </source>
</evidence>
<dbReference type="PROSITE" id="PS50862">
    <property type="entry name" value="AA_TRNA_LIGASE_II"/>
    <property type="match status" value="1"/>
</dbReference>
<dbReference type="InterPro" id="IPR045864">
    <property type="entry name" value="aa-tRNA-synth_II/BPL/LPL"/>
</dbReference>
<feature type="binding site" evidence="9">
    <location>
        <begin position="440"/>
        <end position="443"/>
    </location>
    <ligand>
        <name>ATP</name>
        <dbReference type="ChEBI" id="CHEBI:30616"/>
    </ligand>
</feature>
<dbReference type="FunFam" id="3.30.930.10:FF:000055">
    <property type="entry name" value="Serine--tRNA ligase"/>
    <property type="match status" value="1"/>
</dbReference>
<name>A0A2P5BDA2_PARAD</name>
<dbReference type="SUPFAM" id="SSF46589">
    <property type="entry name" value="tRNA-binding arm"/>
    <property type="match status" value="1"/>
</dbReference>
<dbReference type="InterPro" id="IPR002314">
    <property type="entry name" value="aa-tRNA-synt_IIb"/>
</dbReference>
<dbReference type="NCBIfam" id="TIGR00414">
    <property type="entry name" value="serS"/>
    <property type="match status" value="1"/>
</dbReference>
<dbReference type="SUPFAM" id="SSF55681">
    <property type="entry name" value="Class II aaRS and biotin synthetases"/>
    <property type="match status" value="1"/>
</dbReference>
<dbReference type="STRING" id="3476.A0A2P5BDA2"/>
<protein>
    <recommendedName>
        <fullName evidence="1">serine--tRNA ligase</fullName>
        <ecNumber evidence="1">6.1.1.11</ecNumber>
    </recommendedName>
    <alternativeName>
        <fullName evidence="7">Seryl-tRNA synthetase</fullName>
    </alternativeName>
</protein>
<keyword evidence="2 12" id="KW-0436">Ligase</keyword>
<dbReference type="PIRSF" id="PIRSF001529">
    <property type="entry name" value="Ser-tRNA-synth_IIa"/>
    <property type="match status" value="1"/>
</dbReference>
<dbReference type="GO" id="GO:0004828">
    <property type="term" value="F:serine-tRNA ligase activity"/>
    <property type="evidence" value="ECO:0007669"/>
    <property type="project" value="UniProtKB-EC"/>
</dbReference>
<dbReference type="EC" id="6.1.1.11" evidence="1"/>
<feature type="coiled-coil region" evidence="10">
    <location>
        <begin position="124"/>
        <end position="188"/>
    </location>
</feature>
<feature type="binding site" evidence="9">
    <location>
        <begin position="369"/>
        <end position="372"/>
    </location>
    <ligand>
        <name>ATP</name>
        <dbReference type="ChEBI" id="CHEBI:30616"/>
    </ligand>
</feature>
<dbReference type="PRINTS" id="PR00981">
    <property type="entry name" value="TRNASYNTHSER"/>
</dbReference>
<dbReference type="InterPro" id="IPR042103">
    <property type="entry name" value="SerRS_1_N_sf"/>
</dbReference>
<dbReference type="GO" id="GO:0005737">
    <property type="term" value="C:cytoplasm"/>
    <property type="evidence" value="ECO:0007669"/>
    <property type="project" value="UniProtKB-ARBA"/>
</dbReference>
<dbReference type="InterPro" id="IPR002317">
    <property type="entry name" value="Ser-tRNA-ligase_type_1"/>
</dbReference>
<evidence type="ECO:0000256" key="9">
    <source>
        <dbReference type="PIRSR" id="PIRSR001529-2"/>
    </source>
</evidence>
<feature type="domain" description="Aminoacyl-transfer RNA synthetases class-II family profile" evidence="11">
    <location>
        <begin position="230"/>
        <end position="513"/>
    </location>
</feature>
<keyword evidence="5" id="KW-0648">Protein biosynthesis</keyword>
<organism evidence="12 13">
    <name type="scientific">Parasponia andersonii</name>
    <name type="common">Sponia andersonii</name>
    <dbReference type="NCBI Taxonomy" id="3476"/>
    <lineage>
        <taxon>Eukaryota</taxon>
        <taxon>Viridiplantae</taxon>
        <taxon>Streptophyta</taxon>
        <taxon>Embryophyta</taxon>
        <taxon>Tracheophyta</taxon>
        <taxon>Spermatophyta</taxon>
        <taxon>Magnoliopsida</taxon>
        <taxon>eudicotyledons</taxon>
        <taxon>Gunneridae</taxon>
        <taxon>Pentapetalae</taxon>
        <taxon>rosids</taxon>
        <taxon>fabids</taxon>
        <taxon>Rosales</taxon>
        <taxon>Cannabaceae</taxon>
        <taxon>Parasponia</taxon>
    </lineage>
</organism>
<dbReference type="PANTHER" id="PTHR11778">
    <property type="entry name" value="SERYL-TRNA SYNTHETASE"/>
    <property type="match status" value="1"/>
</dbReference>
<evidence type="ECO:0000256" key="2">
    <source>
        <dbReference type="ARBA" id="ARBA00022598"/>
    </source>
</evidence>
<feature type="binding site" evidence="8">
    <location>
        <position position="353"/>
    </location>
    <ligand>
        <name>L-serine</name>
        <dbReference type="ChEBI" id="CHEBI:33384"/>
    </ligand>
</feature>
<keyword evidence="6" id="KW-0030">Aminoacyl-tRNA synthetase</keyword>
<dbReference type="InterPro" id="IPR015866">
    <property type="entry name" value="Ser-tRNA-synth_1_N"/>
</dbReference>
<evidence type="ECO:0000256" key="1">
    <source>
        <dbReference type="ARBA" id="ARBA00012840"/>
    </source>
</evidence>
<accession>A0A2P5BDA2</accession>
<dbReference type="OrthoDB" id="10264585at2759"/>
<evidence type="ECO:0000259" key="11">
    <source>
        <dbReference type="PROSITE" id="PS50862"/>
    </source>
</evidence>
<dbReference type="AlphaFoldDB" id="A0A2P5BDA2"/>
<dbReference type="GO" id="GO:0006434">
    <property type="term" value="P:seryl-tRNA aminoacylation"/>
    <property type="evidence" value="ECO:0007669"/>
    <property type="project" value="InterPro"/>
</dbReference>
<dbReference type="InterPro" id="IPR033729">
    <property type="entry name" value="SerRS_core"/>
</dbReference>
<proteinExistence type="predicted"/>
<dbReference type="EMBL" id="JXTB01000305">
    <property type="protein sequence ID" value="PON46772.1"/>
    <property type="molecule type" value="Genomic_DNA"/>
</dbReference>
<evidence type="ECO:0000256" key="6">
    <source>
        <dbReference type="ARBA" id="ARBA00023146"/>
    </source>
</evidence>
<feature type="binding site" evidence="8">
    <location>
        <position position="376"/>
    </location>
    <ligand>
        <name>L-serine</name>
        <dbReference type="ChEBI" id="CHEBI:33384"/>
    </ligand>
</feature>
<gene>
    <name evidence="12" type="ORF">PanWU01x14_248670</name>
</gene>
<keyword evidence="10" id="KW-0175">Coiled coil</keyword>
<reference evidence="13" key="1">
    <citation type="submission" date="2016-06" db="EMBL/GenBank/DDBJ databases">
        <title>Parallel loss of symbiosis genes in relatives of nitrogen-fixing non-legume Parasponia.</title>
        <authorList>
            <person name="Van Velzen R."/>
            <person name="Holmer R."/>
            <person name="Bu F."/>
            <person name="Rutten L."/>
            <person name="Van Zeijl A."/>
            <person name="Liu W."/>
            <person name="Santuari L."/>
            <person name="Cao Q."/>
            <person name="Sharma T."/>
            <person name="Shen D."/>
            <person name="Roswanjaya Y."/>
            <person name="Wardhani T."/>
            <person name="Kalhor M.S."/>
            <person name="Jansen J."/>
            <person name="Van den Hoogen J."/>
            <person name="Gungor B."/>
            <person name="Hartog M."/>
            <person name="Hontelez J."/>
            <person name="Verver J."/>
            <person name="Yang W.-C."/>
            <person name="Schijlen E."/>
            <person name="Repin R."/>
            <person name="Schilthuizen M."/>
            <person name="Schranz E."/>
            <person name="Heidstra R."/>
            <person name="Miyata K."/>
            <person name="Fedorova E."/>
            <person name="Kohlen W."/>
            <person name="Bisseling T."/>
            <person name="Smit S."/>
            <person name="Geurts R."/>
        </authorList>
    </citation>
    <scope>NUCLEOTIDE SEQUENCE [LARGE SCALE GENOMIC DNA]</scope>
    <source>
        <strain evidence="13">cv. WU1-14</strain>
    </source>
</reference>
<dbReference type="InterPro" id="IPR006195">
    <property type="entry name" value="aa-tRNA-synth_II"/>
</dbReference>
<dbReference type="CDD" id="cd00770">
    <property type="entry name" value="SerRS_core"/>
    <property type="match status" value="1"/>
</dbReference>
<dbReference type="Gene3D" id="1.10.287.40">
    <property type="entry name" value="Serine-tRNA synthetase, tRNA binding domain"/>
    <property type="match status" value="1"/>
</dbReference>
<evidence type="ECO:0000313" key="12">
    <source>
        <dbReference type="EMBL" id="PON46772.1"/>
    </source>
</evidence>
<keyword evidence="13" id="KW-1185">Reference proteome</keyword>
<dbReference type="Gene3D" id="3.30.930.10">
    <property type="entry name" value="Bira Bifunctional Protein, Domain 2"/>
    <property type="match status" value="1"/>
</dbReference>
<dbReference type="Pfam" id="PF00587">
    <property type="entry name" value="tRNA-synt_2b"/>
    <property type="match status" value="1"/>
</dbReference>
<dbReference type="GO" id="GO:0005524">
    <property type="term" value="F:ATP binding"/>
    <property type="evidence" value="ECO:0007669"/>
    <property type="project" value="UniProtKB-KW"/>
</dbReference>
<dbReference type="Pfam" id="PF02403">
    <property type="entry name" value="Seryl_tRNA_N"/>
    <property type="match status" value="1"/>
</dbReference>
<keyword evidence="3" id="KW-0547">Nucleotide-binding</keyword>
<evidence type="ECO:0000256" key="3">
    <source>
        <dbReference type="ARBA" id="ARBA00022741"/>
    </source>
</evidence>
<evidence type="ECO:0000256" key="7">
    <source>
        <dbReference type="ARBA" id="ARBA00031113"/>
    </source>
</evidence>
<feature type="binding site" evidence="8">
    <location>
        <position position="486"/>
    </location>
    <ligand>
        <name>L-serine</name>
        <dbReference type="ChEBI" id="CHEBI:33384"/>
    </ligand>
</feature>
<feature type="site" description="Important for serine binding" evidence="8">
    <location>
        <position position="488"/>
    </location>
</feature>
<dbReference type="Proteomes" id="UP000237105">
    <property type="component" value="Unassembled WGS sequence"/>
</dbReference>
<dbReference type="FunFam" id="1.10.287.40:FF:000006">
    <property type="entry name" value="Seryl-tRNA synthetase"/>
    <property type="match status" value="1"/>
</dbReference>
<evidence type="ECO:0000256" key="8">
    <source>
        <dbReference type="PIRSR" id="PIRSR001529-1"/>
    </source>
</evidence>
<dbReference type="InterPro" id="IPR010978">
    <property type="entry name" value="tRNA-bd_arm"/>
</dbReference>
<evidence type="ECO:0000256" key="4">
    <source>
        <dbReference type="ARBA" id="ARBA00022840"/>
    </source>
</evidence>
<feature type="binding site" evidence="9">
    <location>
        <begin position="353"/>
        <end position="355"/>
    </location>
    <ligand>
        <name>ATP</name>
        <dbReference type="ChEBI" id="CHEBI:30616"/>
    </ligand>
</feature>
<evidence type="ECO:0000256" key="5">
    <source>
        <dbReference type="ARBA" id="ARBA00022917"/>
    </source>
</evidence>
<evidence type="ECO:0000256" key="10">
    <source>
        <dbReference type="SAM" id="Coils"/>
    </source>
</evidence>
<feature type="binding site" evidence="8">
    <location>
        <position position="322"/>
    </location>
    <ligand>
        <name>L-serine</name>
        <dbReference type="ChEBI" id="CHEBI:33384"/>
    </ligand>
</feature>